<dbReference type="STRING" id="1802407.A3I40_01210"/>
<proteinExistence type="predicted"/>
<feature type="region of interest" description="Disordered" evidence="1">
    <location>
        <begin position="59"/>
        <end position="79"/>
    </location>
</feature>
<comment type="caution">
    <text evidence="2">The sequence shown here is derived from an EMBL/GenBank/DDBJ whole genome shotgun (WGS) entry which is preliminary data.</text>
</comment>
<reference evidence="2 3" key="1">
    <citation type="journal article" date="2016" name="Nat. Commun.">
        <title>Thousands of microbial genomes shed light on interconnected biogeochemical processes in an aquifer system.</title>
        <authorList>
            <person name="Anantharaman K."/>
            <person name="Brown C.T."/>
            <person name="Hug L.A."/>
            <person name="Sharon I."/>
            <person name="Castelle C.J."/>
            <person name="Probst A.J."/>
            <person name="Thomas B.C."/>
            <person name="Singh A."/>
            <person name="Wilkins M.J."/>
            <person name="Karaoz U."/>
            <person name="Brodie E.L."/>
            <person name="Williams K.H."/>
            <person name="Hubbard S.S."/>
            <person name="Banfield J.F."/>
        </authorList>
    </citation>
    <scope>NUCLEOTIDE SEQUENCE [LARGE SCALE GENOMIC DNA]</scope>
</reference>
<dbReference type="Proteomes" id="UP000178723">
    <property type="component" value="Unassembled WGS sequence"/>
</dbReference>
<evidence type="ECO:0000313" key="2">
    <source>
        <dbReference type="EMBL" id="OGL87184.1"/>
    </source>
</evidence>
<dbReference type="AlphaFoldDB" id="A0A1F7VB25"/>
<protein>
    <submittedName>
        <fullName evidence="2">Uncharacterized protein</fullName>
    </submittedName>
</protein>
<evidence type="ECO:0000256" key="1">
    <source>
        <dbReference type="SAM" id="MobiDB-lite"/>
    </source>
</evidence>
<dbReference type="EMBL" id="MGEP01000034">
    <property type="protein sequence ID" value="OGL87184.1"/>
    <property type="molecule type" value="Genomic_DNA"/>
</dbReference>
<accession>A0A1F7VB25</accession>
<sequence length="96" mass="10778">MKTETKNSKITDIFMKRYIFKQQNDAPPATTGRGYLERNSSEAEYPPSLRLAELRRGYSPRLHPCGDPPAGGAGHSAKENNNQLTWWQLALFGARA</sequence>
<evidence type="ECO:0000313" key="3">
    <source>
        <dbReference type="Proteomes" id="UP000178723"/>
    </source>
</evidence>
<gene>
    <name evidence="2" type="ORF">A3I40_01210</name>
</gene>
<organism evidence="2 3">
    <name type="scientific">Candidatus Uhrbacteria bacterium RIFCSPLOWO2_02_FULL_48_12</name>
    <dbReference type="NCBI Taxonomy" id="1802407"/>
    <lineage>
        <taxon>Bacteria</taxon>
        <taxon>Candidatus Uhriibacteriota</taxon>
    </lineage>
</organism>
<name>A0A1F7VB25_9BACT</name>
<feature type="region of interest" description="Disordered" evidence="1">
    <location>
        <begin position="24"/>
        <end position="43"/>
    </location>
</feature>